<organism evidence="1 2">
    <name type="scientific">Arthrobacter cryoconiti</name>
    <dbReference type="NCBI Taxonomy" id="748907"/>
    <lineage>
        <taxon>Bacteria</taxon>
        <taxon>Bacillati</taxon>
        <taxon>Actinomycetota</taxon>
        <taxon>Actinomycetes</taxon>
        <taxon>Micrococcales</taxon>
        <taxon>Micrococcaceae</taxon>
        <taxon>Arthrobacter</taxon>
    </lineage>
</organism>
<accession>A0ABV8QXD2</accession>
<evidence type="ECO:0000313" key="1">
    <source>
        <dbReference type="EMBL" id="MFC4264536.1"/>
    </source>
</evidence>
<protein>
    <recommendedName>
        <fullName evidence="3">Minor tail protein</fullName>
    </recommendedName>
</protein>
<sequence>MSTINRGPGVALVGIIGTTPKEHRLAIAGQYAENAPGVPRSGLLVTGAVNVVTPKAGMGYDIIPVQSVINRTVGEGVYTPTTTGSTSVATDNAPGAGSRWDLLWVKQNDAAKGDTVPAVGGVADNTAIFGVTVGSAAASPTKPIGDVPAGALVIAEAQIFAGTTGTNQAPSTITQVFPITAARGAPLPVRSVADRATITAPAIGQQVLRLDLAGIPVQIWTGTKWGGPPRGQLAQALSTFDTSFGTALNFIAEAILTVEPNRWIQITAQSEGQSNTDGLVAAYFLKAGGASGSTFGDQINVTNKSYAKAGLGDGLIGFSGRYNTGAGGSVRFSLQAKTVITAGIVSAVTGATTLVVDDVGPA</sequence>
<dbReference type="Proteomes" id="UP001595773">
    <property type="component" value="Unassembled WGS sequence"/>
</dbReference>
<comment type="caution">
    <text evidence="1">The sequence shown here is derived from an EMBL/GenBank/DDBJ whole genome shotgun (WGS) entry which is preliminary data.</text>
</comment>
<dbReference type="EMBL" id="JBHSCQ010000004">
    <property type="protein sequence ID" value="MFC4264536.1"/>
    <property type="molecule type" value="Genomic_DNA"/>
</dbReference>
<keyword evidence="2" id="KW-1185">Reference proteome</keyword>
<dbReference type="RefSeq" id="WP_230067710.1">
    <property type="nucleotide sequence ID" value="NZ_BAABLL010000001.1"/>
</dbReference>
<evidence type="ECO:0000313" key="2">
    <source>
        <dbReference type="Proteomes" id="UP001595773"/>
    </source>
</evidence>
<evidence type="ECO:0008006" key="3">
    <source>
        <dbReference type="Google" id="ProtNLM"/>
    </source>
</evidence>
<name>A0ABV8QXD2_9MICC</name>
<proteinExistence type="predicted"/>
<reference evidence="2" key="1">
    <citation type="journal article" date="2019" name="Int. J. Syst. Evol. Microbiol.">
        <title>The Global Catalogue of Microorganisms (GCM) 10K type strain sequencing project: providing services to taxonomists for standard genome sequencing and annotation.</title>
        <authorList>
            <consortium name="The Broad Institute Genomics Platform"/>
            <consortium name="The Broad Institute Genome Sequencing Center for Infectious Disease"/>
            <person name="Wu L."/>
            <person name="Ma J."/>
        </authorList>
    </citation>
    <scope>NUCLEOTIDE SEQUENCE [LARGE SCALE GENOMIC DNA]</scope>
    <source>
        <strain evidence="2">CGMCC 1.10698</strain>
    </source>
</reference>
<gene>
    <name evidence="1" type="ORF">ACFOW9_02860</name>
</gene>